<name>M8CTL1_AEGTA</name>
<reference evidence="2" key="1">
    <citation type="submission" date="2015-06" db="UniProtKB">
        <authorList>
            <consortium name="EnsemblPlants"/>
        </authorList>
    </citation>
    <scope>IDENTIFICATION</scope>
</reference>
<dbReference type="InterPro" id="IPR008581">
    <property type="entry name" value="DUF863_pln"/>
</dbReference>
<evidence type="ECO:0000313" key="2">
    <source>
        <dbReference type="EnsemblPlants" id="EMT30932"/>
    </source>
</evidence>
<proteinExistence type="predicted"/>
<feature type="compositionally biased region" description="Polar residues" evidence="1">
    <location>
        <begin position="488"/>
        <end position="497"/>
    </location>
</feature>
<dbReference type="Pfam" id="PF05904">
    <property type="entry name" value="DUF863"/>
    <property type="match status" value="1"/>
</dbReference>
<dbReference type="AlphaFoldDB" id="M8CTL1"/>
<accession>M8CTL1</accession>
<dbReference type="EnsemblPlants" id="EMT30932">
    <property type="protein sequence ID" value="EMT30932"/>
    <property type="gene ID" value="F775_05091"/>
</dbReference>
<feature type="region of interest" description="Disordered" evidence="1">
    <location>
        <begin position="112"/>
        <end position="134"/>
    </location>
</feature>
<dbReference type="PANTHER" id="PTHR33167:SF43">
    <property type="entry name" value="PROTEIN WAVE"/>
    <property type="match status" value="1"/>
</dbReference>
<sequence>MAAVMDLDLNCAPPSPEPAPQDHRLAHAMLRQEHAYRHQVEDLHRLYWAQRNLRPDVPFWEQSHDVLYPVPTHSMAMATSSQSHIHMIDPDLSRGKQAIWCGNGVAGNLGAEGSSVRRKPDHGGGVQGRSGYRRMIDLEKPATSEDDDDDVEILSPARFSDYAKRNAGFVDNSQCYPRENAAHVRFGSTGSSDTPDSHSPVKAKATASGRMLIDLNIAQEDDLNVCPDSSKNVFCSPLASSRTMQSGEGCSNSSKAFHIRAESSIGSSKGSSITVAASMPAPDSMREVMARGICDPQSSSKPFRVEASNHDVRLRGNIQHQHTLDNVSGMSSQASMEIPREEMSVRASGRHSSSSSDLQKIGGQTAVYRECQEESLAVICDDEMEGFDLNVSVGSIELPSMMDSSPREKHASSSDGVDKLLSHYFTEDKVQENISSVECPTIIDQQHMAESMDGKSVRSPDSGVATNRSMSIPETPQGRDYACPRLRPSSNGESNSMNAPITYQVVTEDELLASTAAQTLVSLFTDSAAWITDSHCSNNQADAQDGGDEPQVSLDSFEEGVMNLEALRDDGDSVAVRAPDKDGPSCGIKLRRGRGMRDFQREILPGLVSLARHEICDDLHAIGYEIRKTRQRRAPGDKYGRSMRQHCGACQSPKIRLSFQLLNLSRLKLGYVSVDAIFDTGQDAVQQPDGHHHQLSCRHVEHSVAVQLSLNAIGVAGGWSRINRTTIKSDENINTGGRCAALLPAAGVARTCYEWRSPSFPVQILRAQTPAPATVVEVNSEFLGHVFLGRQEEDAYQYRSQVLAAIKTSTPDPSNPSYMSGLLSGGEDIRRLLGILEYFTKSHSKVLKLRTDPDLKFDGVSGMLPQSDSFNDKGFTFDGMITNASNALVTTAAWGDDLRVATNVREKLRRTAEAQLHPTSDTPVEDKRVDVLLARILAKRQVRTAHALALDQTRLFVPLRPARKRMRVRPGDASDNSDSENILLDPYCVFDRYFHDKDEKGNGKGGHG</sequence>
<feature type="region of interest" description="Disordered" evidence="1">
    <location>
        <begin position="449"/>
        <end position="497"/>
    </location>
</feature>
<evidence type="ECO:0000256" key="1">
    <source>
        <dbReference type="SAM" id="MobiDB-lite"/>
    </source>
</evidence>
<feature type="compositionally biased region" description="Polar residues" evidence="1">
    <location>
        <begin position="464"/>
        <end position="474"/>
    </location>
</feature>
<organism evidence="2">
    <name type="scientific">Aegilops tauschii</name>
    <name type="common">Tausch's goatgrass</name>
    <name type="synonym">Aegilops squarrosa</name>
    <dbReference type="NCBI Taxonomy" id="37682"/>
    <lineage>
        <taxon>Eukaryota</taxon>
        <taxon>Viridiplantae</taxon>
        <taxon>Streptophyta</taxon>
        <taxon>Embryophyta</taxon>
        <taxon>Tracheophyta</taxon>
        <taxon>Spermatophyta</taxon>
        <taxon>Magnoliopsida</taxon>
        <taxon>Liliopsida</taxon>
        <taxon>Poales</taxon>
        <taxon>Poaceae</taxon>
        <taxon>BOP clade</taxon>
        <taxon>Pooideae</taxon>
        <taxon>Triticodae</taxon>
        <taxon>Triticeae</taxon>
        <taxon>Triticinae</taxon>
        <taxon>Aegilops</taxon>
    </lineage>
</organism>
<protein>
    <submittedName>
        <fullName evidence="2">Uncharacterized protein</fullName>
    </submittedName>
</protein>
<dbReference type="PANTHER" id="PTHR33167">
    <property type="entry name" value="TRANSCRIPTION FACTOR, PUTATIVE (DUF863)-RELATED"/>
    <property type="match status" value="1"/>
</dbReference>